<evidence type="ECO:0000256" key="1">
    <source>
        <dbReference type="SAM" id="Phobius"/>
    </source>
</evidence>
<evidence type="ECO:0000313" key="3">
    <source>
        <dbReference type="Proteomes" id="UP000239209"/>
    </source>
</evidence>
<feature type="transmembrane region" description="Helical" evidence="1">
    <location>
        <begin position="127"/>
        <end position="147"/>
    </location>
</feature>
<reference evidence="2 3" key="1">
    <citation type="submission" date="2018-03" db="EMBL/GenBank/DDBJ databases">
        <title>Genomic Encyclopedia of Archaeal and Bacterial Type Strains, Phase II (KMG-II): from individual species to whole genera.</title>
        <authorList>
            <person name="Goeker M."/>
        </authorList>
    </citation>
    <scope>NUCLEOTIDE SEQUENCE [LARGE SCALE GENOMIC DNA]</scope>
    <source>
        <strain evidence="2 3">DSM 45348</strain>
    </source>
</reference>
<name>A0A2T0RLD9_9ACTN</name>
<organism evidence="2 3">
    <name type="scientific">Pseudosporangium ferrugineum</name>
    <dbReference type="NCBI Taxonomy" id="439699"/>
    <lineage>
        <taxon>Bacteria</taxon>
        <taxon>Bacillati</taxon>
        <taxon>Actinomycetota</taxon>
        <taxon>Actinomycetes</taxon>
        <taxon>Micromonosporales</taxon>
        <taxon>Micromonosporaceae</taxon>
        <taxon>Pseudosporangium</taxon>
    </lineage>
</organism>
<sequence>MSTATEPPEWIRWPVRVLAIIFVLPFRLAWELLRVLGRFLARWVGRPVAWLWHRLVVVPVTFLWRWLVVVPLSWLVHRLVVVPLSWLWRQRGYLVRPVLFLLRRLIVIPVTWFFTVTAPLWRTLGRVLVWTVETLAGAVAAVARAIYHWVLLPGWRGAGWLLARCYRWLLRPAGRAIAWVWRWTVVPVWRLVAGAGRWVRDTVVRPTGVLARAVLDSVGLRR</sequence>
<accession>A0A2T0RLD9</accession>
<feature type="transmembrane region" description="Helical" evidence="1">
    <location>
        <begin position="72"/>
        <end position="89"/>
    </location>
</feature>
<evidence type="ECO:0000313" key="2">
    <source>
        <dbReference type="EMBL" id="PRY22004.1"/>
    </source>
</evidence>
<protein>
    <submittedName>
        <fullName evidence="2">Uncharacterized protein</fullName>
    </submittedName>
</protein>
<gene>
    <name evidence="2" type="ORF">CLV70_11869</name>
</gene>
<keyword evidence="1" id="KW-0472">Membrane</keyword>
<dbReference type="AlphaFoldDB" id="A0A2T0RLD9"/>
<dbReference type="OrthoDB" id="3695867at2"/>
<keyword evidence="1" id="KW-1133">Transmembrane helix</keyword>
<keyword evidence="1" id="KW-0812">Transmembrane</keyword>
<feature type="transmembrane region" description="Helical" evidence="1">
    <location>
        <begin position="101"/>
        <end position="121"/>
    </location>
</feature>
<proteinExistence type="predicted"/>
<keyword evidence="3" id="KW-1185">Reference proteome</keyword>
<dbReference type="Proteomes" id="UP000239209">
    <property type="component" value="Unassembled WGS sequence"/>
</dbReference>
<comment type="caution">
    <text evidence="2">The sequence shown here is derived from an EMBL/GenBank/DDBJ whole genome shotgun (WGS) entry which is preliminary data.</text>
</comment>
<feature type="transmembrane region" description="Helical" evidence="1">
    <location>
        <begin position="15"/>
        <end position="36"/>
    </location>
</feature>
<dbReference type="EMBL" id="PVZG01000018">
    <property type="protein sequence ID" value="PRY22004.1"/>
    <property type="molecule type" value="Genomic_DNA"/>
</dbReference>
<dbReference type="RefSeq" id="WP_146164213.1">
    <property type="nucleotide sequence ID" value="NZ_PVZG01000018.1"/>
</dbReference>